<evidence type="ECO:0000313" key="13">
    <source>
        <dbReference type="WBParaSite" id="Gr19_v10_g8554.t1"/>
    </source>
</evidence>
<evidence type="ECO:0000259" key="11">
    <source>
        <dbReference type="Pfam" id="PF21014"/>
    </source>
</evidence>
<keyword evidence="2" id="KW-0813">Transport</keyword>
<evidence type="ECO:0000256" key="6">
    <source>
        <dbReference type="ARBA" id="ARBA00022958"/>
    </source>
</evidence>
<evidence type="ECO:0000256" key="10">
    <source>
        <dbReference type="ARBA" id="ARBA00023303"/>
    </source>
</evidence>
<evidence type="ECO:0000256" key="3">
    <source>
        <dbReference type="ARBA" id="ARBA00022538"/>
    </source>
</evidence>
<dbReference type="WBParaSite" id="Gr19_v10_g8554.t1">
    <property type="protein sequence ID" value="Gr19_v10_g8554.t1"/>
    <property type="gene ID" value="Gr19_v10_g8554"/>
</dbReference>
<reference evidence="13" key="1">
    <citation type="submission" date="2022-11" db="UniProtKB">
        <authorList>
            <consortium name="WormBaseParasite"/>
        </authorList>
    </citation>
    <scope>IDENTIFICATION</scope>
</reference>
<keyword evidence="8" id="KW-0406">Ion transport</keyword>
<comment type="subcellular location">
    <subcellularLocation>
        <location evidence="1">Membrane</location>
        <topology evidence="1">Multi-pass membrane protein</topology>
    </subcellularLocation>
</comment>
<keyword evidence="6" id="KW-0630">Potassium</keyword>
<keyword evidence="12" id="KW-1185">Reference proteome</keyword>
<proteinExistence type="predicted"/>
<dbReference type="PANTHER" id="PTHR10027">
    <property type="entry name" value="CALCIUM-ACTIVATED POTASSIUM CHANNEL ALPHA CHAIN"/>
    <property type="match status" value="1"/>
</dbReference>
<accession>A0A914IB27</accession>
<keyword evidence="9" id="KW-0472">Membrane</keyword>
<dbReference type="PANTHER" id="PTHR10027:SF33">
    <property type="entry name" value="CALCIUM-ACTIVATED POTASSIUM CHANNEL SUBUNIT ALPHA-1-RELATED"/>
    <property type="match status" value="1"/>
</dbReference>
<organism evidence="12 13">
    <name type="scientific">Globodera rostochiensis</name>
    <name type="common">Golden nematode worm</name>
    <name type="synonym">Heterodera rostochiensis</name>
    <dbReference type="NCBI Taxonomy" id="31243"/>
    <lineage>
        <taxon>Eukaryota</taxon>
        <taxon>Metazoa</taxon>
        <taxon>Ecdysozoa</taxon>
        <taxon>Nematoda</taxon>
        <taxon>Chromadorea</taxon>
        <taxon>Rhabditida</taxon>
        <taxon>Tylenchina</taxon>
        <taxon>Tylenchomorpha</taxon>
        <taxon>Tylenchoidea</taxon>
        <taxon>Heteroderidae</taxon>
        <taxon>Heteroderinae</taxon>
        <taxon>Globodera</taxon>
    </lineage>
</organism>
<keyword evidence="5" id="KW-0631">Potassium channel</keyword>
<dbReference type="Pfam" id="PF21014">
    <property type="entry name" value="Slowpoke_C"/>
    <property type="match status" value="1"/>
</dbReference>
<evidence type="ECO:0000256" key="4">
    <source>
        <dbReference type="ARBA" id="ARBA00022692"/>
    </source>
</evidence>
<keyword evidence="3" id="KW-0633">Potassium transport</keyword>
<evidence type="ECO:0000256" key="2">
    <source>
        <dbReference type="ARBA" id="ARBA00022448"/>
    </source>
</evidence>
<feature type="domain" description="Ca2+-activated K+ channel Slowpoke-like C-terminal" evidence="11">
    <location>
        <begin position="94"/>
        <end position="210"/>
    </location>
</feature>
<dbReference type="InterPro" id="IPR048735">
    <property type="entry name" value="Slowpoke-like_C"/>
</dbReference>
<evidence type="ECO:0000313" key="12">
    <source>
        <dbReference type="Proteomes" id="UP000887572"/>
    </source>
</evidence>
<evidence type="ECO:0000256" key="9">
    <source>
        <dbReference type="ARBA" id="ARBA00023136"/>
    </source>
</evidence>
<evidence type="ECO:0000256" key="5">
    <source>
        <dbReference type="ARBA" id="ARBA00022826"/>
    </source>
</evidence>
<sequence>MDLTGVKRKQELKFQRISIELYRECRNNSSRRAPEAVVVDSNNNFGSLVKLFLAILCDSARHRAVPDQPFACGTAFAISVLDSLMSTTYFNDSALTLIRTLVTGGATPELELILAEGAGLRGGYSTPDTLANRDRCRIAQITLSDQPYEGITTGSTYGEMFSIALKKHGQLCIGLYRLHDQASLDSNKRYVITNPPAELRLLISDNVYVLEQFDFGYSKFETFGSEAGGGGGGTSVGSDRLFA</sequence>
<keyword evidence="7" id="KW-1133">Transmembrane helix</keyword>
<keyword evidence="10" id="KW-0407">Ion channel</keyword>
<keyword evidence="4" id="KW-0812">Transmembrane</keyword>
<protein>
    <recommendedName>
        <fullName evidence="11">Ca2+-activated K+ channel Slowpoke-like C-terminal domain-containing protein</fullName>
    </recommendedName>
</protein>
<name>A0A914IB27_GLORO</name>
<evidence type="ECO:0000256" key="7">
    <source>
        <dbReference type="ARBA" id="ARBA00022989"/>
    </source>
</evidence>
<dbReference type="InterPro" id="IPR047871">
    <property type="entry name" value="K_chnl_Slo-like"/>
</dbReference>
<dbReference type="GO" id="GO:0060072">
    <property type="term" value="F:large conductance calcium-activated potassium channel activity"/>
    <property type="evidence" value="ECO:0007669"/>
    <property type="project" value="TreeGrafter"/>
</dbReference>
<dbReference type="AlphaFoldDB" id="A0A914IB27"/>
<evidence type="ECO:0000256" key="1">
    <source>
        <dbReference type="ARBA" id="ARBA00004141"/>
    </source>
</evidence>
<evidence type="ECO:0000256" key="8">
    <source>
        <dbReference type="ARBA" id="ARBA00023065"/>
    </source>
</evidence>
<dbReference type="Proteomes" id="UP000887572">
    <property type="component" value="Unplaced"/>
</dbReference>
<dbReference type="GO" id="GO:0045211">
    <property type="term" value="C:postsynaptic membrane"/>
    <property type="evidence" value="ECO:0007669"/>
    <property type="project" value="TreeGrafter"/>
</dbReference>